<dbReference type="OrthoDB" id="7065514at2"/>
<reference evidence="1 2" key="1">
    <citation type="submission" date="2018-05" db="EMBL/GenBank/DDBJ databases">
        <title>Leucothrix arctica sp. nov., isolated from Arctic seawater.</title>
        <authorList>
            <person name="Choi A."/>
            <person name="Baek K."/>
        </authorList>
    </citation>
    <scope>NUCLEOTIDE SEQUENCE [LARGE SCALE GENOMIC DNA]</scope>
    <source>
        <strain evidence="1 2">IMCC9719</strain>
    </source>
</reference>
<dbReference type="AlphaFoldDB" id="A0A317CJF0"/>
<organism evidence="1 2">
    <name type="scientific">Leucothrix arctica</name>
    <dbReference type="NCBI Taxonomy" id="1481894"/>
    <lineage>
        <taxon>Bacteria</taxon>
        <taxon>Pseudomonadati</taxon>
        <taxon>Pseudomonadota</taxon>
        <taxon>Gammaproteobacteria</taxon>
        <taxon>Thiotrichales</taxon>
        <taxon>Thiotrichaceae</taxon>
        <taxon>Leucothrix</taxon>
    </lineage>
</organism>
<accession>A0A317CJF0</accession>
<sequence>MSNTTFGEVISRISTEKEYLLALGACVLQLISAEWNAAYCCERMQPDYIRDVSDPDQRIMARNIAEKLVSLTKNLPDSDDKSELTNAADIFLSLVKEERNFLYHSHPISYDGKTALKKNQRIFTIEELKETTVRAFDCSGVLNKSLHGFLRQP</sequence>
<proteinExistence type="predicted"/>
<evidence type="ECO:0000313" key="1">
    <source>
        <dbReference type="EMBL" id="PWQ97563.1"/>
    </source>
</evidence>
<dbReference type="EMBL" id="QGKL01000019">
    <property type="protein sequence ID" value="PWQ97563.1"/>
    <property type="molecule type" value="Genomic_DNA"/>
</dbReference>
<gene>
    <name evidence="1" type="ORF">DKT75_06495</name>
</gene>
<name>A0A317CJF0_9GAMM</name>
<comment type="caution">
    <text evidence="1">The sequence shown here is derived from an EMBL/GenBank/DDBJ whole genome shotgun (WGS) entry which is preliminary data.</text>
</comment>
<dbReference type="Proteomes" id="UP000245506">
    <property type="component" value="Unassembled WGS sequence"/>
</dbReference>
<evidence type="ECO:0000313" key="2">
    <source>
        <dbReference type="Proteomes" id="UP000245506"/>
    </source>
</evidence>
<keyword evidence="2" id="KW-1185">Reference proteome</keyword>
<protein>
    <submittedName>
        <fullName evidence="1">Uncharacterized protein</fullName>
    </submittedName>
</protein>
<dbReference type="RefSeq" id="WP_109822605.1">
    <property type="nucleotide sequence ID" value="NZ_QGKL01000019.1"/>
</dbReference>